<organism evidence="2 3">
    <name type="scientific">Populus deltoides</name>
    <name type="common">Eastern poplar</name>
    <name type="synonym">Eastern cottonwood</name>
    <dbReference type="NCBI Taxonomy" id="3696"/>
    <lineage>
        <taxon>Eukaryota</taxon>
        <taxon>Viridiplantae</taxon>
        <taxon>Streptophyta</taxon>
        <taxon>Embryophyta</taxon>
        <taxon>Tracheophyta</taxon>
        <taxon>Spermatophyta</taxon>
        <taxon>Magnoliopsida</taxon>
        <taxon>eudicotyledons</taxon>
        <taxon>Gunneridae</taxon>
        <taxon>Pentapetalae</taxon>
        <taxon>rosids</taxon>
        <taxon>fabids</taxon>
        <taxon>Malpighiales</taxon>
        <taxon>Salicaceae</taxon>
        <taxon>Saliceae</taxon>
        <taxon>Populus</taxon>
    </lineage>
</organism>
<feature type="region of interest" description="Disordered" evidence="1">
    <location>
        <begin position="1"/>
        <end position="20"/>
    </location>
</feature>
<evidence type="ECO:0000313" key="3">
    <source>
        <dbReference type="Proteomes" id="UP000807159"/>
    </source>
</evidence>
<gene>
    <name evidence="2" type="ORF">H0E87_019892</name>
</gene>
<evidence type="ECO:0000313" key="2">
    <source>
        <dbReference type="EMBL" id="KAH8497391.1"/>
    </source>
</evidence>
<dbReference type="PANTHER" id="PTHR47270:SF13">
    <property type="entry name" value="HEAVY CHAIN-LIKE PROTEIN, PUTATIVE-RELATED"/>
    <property type="match status" value="1"/>
</dbReference>
<keyword evidence="3" id="KW-1185">Reference proteome</keyword>
<accession>A0A8T2XX69</accession>
<sequence length="153" mass="17344">MSKEVEDLEEDVKSKEEKHKSIVKGLELKLKVSAYEKQQVTEETSSLRIQLLKTSLLQDEIPDLKRSLNEVKFENKKLESSLHILSGDNKELKAEKILSMQEIPDMQRAIAEIGDCRHGKVSLEEKLFRLEGDLTARKAIGAQDAELKMSLPG</sequence>
<dbReference type="AlphaFoldDB" id="A0A8T2XX69"/>
<proteinExistence type="predicted"/>
<dbReference type="Proteomes" id="UP000807159">
    <property type="component" value="Chromosome 10"/>
</dbReference>
<protein>
    <submittedName>
        <fullName evidence="2">Uncharacterized protein</fullName>
    </submittedName>
</protein>
<evidence type="ECO:0000256" key="1">
    <source>
        <dbReference type="SAM" id="MobiDB-lite"/>
    </source>
</evidence>
<comment type="caution">
    <text evidence="2">The sequence shown here is derived from an EMBL/GenBank/DDBJ whole genome shotgun (WGS) entry which is preliminary data.</text>
</comment>
<dbReference type="EMBL" id="JACEGQ020000010">
    <property type="protein sequence ID" value="KAH8497391.1"/>
    <property type="molecule type" value="Genomic_DNA"/>
</dbReference>
<reference evidence="2" key="1">
    <citation type="journal article" date="2021" name="J. Hered.">
        <title>Genome Assembly of Salicaceae Populus deltoides (Eastern Cottonwood) I-69 Based on Nanopore Sequencing and Hi-C Technologies.</title>
        <authorList>
            <person name="Bai S."/>
            <person name="Wu H."/>
            <person name="Zhang J."/>
            <person name="Pan Z."/>
            <person name="Zhao W."/>
            <person name="Li Z."/>
            <person name="Tong C."/>
        </authorList>
    </citation>
    <scope>NUCLEOTIDE SEQUENCE</scope>
    <source>
        <tissue evidence="2">Leaf</tissue>
    </source>
</reference>
<name>A0A8T2XX69_POPDE</name>
<dbReference type="PANTHER" id="PTHR47270">
    <property type="entry name" value="PROTEIN MLP1-LIKE"/>
    <property type="match status" value="1"/>
</dbReference>